<reference evidence="2 3" key="1">
    <citation type="submission" date="2019-08" db="EMBL/GenBank/DDBJ databases">
        <title>Bradyrhizobium hipponensis sp. nov., a rhizobium isolated from a Lupinus angustifolius root nodule in Tunisia.</title>
        <authorList>
            <person name="Off K."/>
            <person name="Rejili M."/>
            <person name="Mars M."/>
            <person name="Brachmann A."/>
            <person name="Marin M."/>
        </authorList>
    </citation>
    <scope>NUCLEOTIDE SEQUENCE [LARGE SCALE GENOMIC DNA]</scope>
    <source>
        <strain evidence="3">aSej3</strain>
    </source>
</reference>
<protein>
    <recommendedName>
        <fullName evidence="1">Putative metallopeptidase domain-containing protein</fullName>
    </recommendedName>
</protein>
<accession>A0A5S4YQ73</accession>
<comment type="caution">
    <text evidence="2">The sequence shown here is derived from an EMBL/GenBank/DDBJ whole genome shotgun (WGS) entry which is preliminary data.</text>
</comment>
<name>A0A5S4YQ73_9BRAD</name>
<organism evidence="2 3">
    <name type="scientific">Bradyrhizobium hipponense</name>
    <dbReference type="NCBI Taxonomy" id="2605638"/>
    <lineage>
        <taxon>Bacteria</taxon>
        <taxon>Pseudomonadati</taxon>
        <taxon>Pseudomonadota</taxon>
        <taxon>Alphaproteobacteria</taxon>
        <taxon>Hyphomicrobiales</taxon>
        <taxon>Nitrobacteraceae</taxon>
        <taxon>Bradyrhizobium</taxon>
    </lineage>
</organism>
<evidence type="ECO:0000259" key="1">
    <source>
        <dbReference type="Pfam" id="PF13203"/>
    </source>
</evidence>
<dbReference type="AlphaFoldDB" id="A0A5S4YQ73"/>
<gene>
    <name evidence="2" type="ORF">FXV83_15985</name>
</gene>
<dbReference type="EMBL" id="VSTH01000051">
    <property type="protein sequence ID" value="TYO65587.1"/>
    <property type="molecule type" value="Genomic_DNA"/>
</dbReference>
<evidence type="ECO:0000313" key="2">
    <source>
        <dbReference type="EMBL" id="TYO65587.1"/>
    </source>
</evidence>
<proteinExistence type="predicted"/>
<dbReference type="Proteomes" id="UP000324797">
    <property type="component" value="Unassembled WGS sequence"/>
</dbReference>
<dbReference type="InterPro" id="IPR025154">
    <property type="entry name" value="Put_metallopeptidase_dom"/>
</dbReference>
<feature type="domain" description="Putative metallopeptidase" evidence="1">
    <location>
        <begin position="5"/>
        <end position="64"/>
    </location>
</feature>
<sequence>MEALVQLLSPAQVVGVLAHHLLGTALRHRADRSEAFQPEFEGVAVQEHAADAEIGHRRINAGHTNYRTHLNP</sequence>
<dbReference type="Pfam" id="PF13203">
    <property type="entry name" value="DUF2201_N"/>
    <property type="match status" value="1"/>
</dbReference>
<keyword evidence="3" id="KW-1185">Reference proteome</keyword>
<evidence type="ECO:0000313" key="3">
    <source>
        <dbReference type="Proteomes" id="UP000324797"/>
    </source>
</evidence>